<reference evidence="6" key="1">
    <citation type="submission" date="2022-12" db="EMBL/GenBank/DDBJ databases">
        <authorList>
            <person name="Webb A."/>
        </authorList>
    </citation>
    <scope>NUCLEOTIDE SEQUENCE</scope>
    <source>
        <strain evidence="6">Hp1</strain>
    </source>
</reference>
<feature type="region of interest" description="Disordered" evidence="3">
    <location>
        <begin position="328"/>
        <end position="348"/>
    </location>
</feature>
<evidence type="ECO:0000313" key="6">
    <source>
        <dbReference type="EMBL" id="CAI5716369.1"/>
    </source>
</evidence>
<feature type="compositionally biased region" description="Basic and acidic residues" evidence="3">
    <location>
        <begin position="124"/>
        <end position="146"/>
    </location>
</feature>
<sequence length="669" mass="74787">MAEADALIVAALQQSDIVPACARESASWTVSDLTSDEFLALMHKCLTQLKKANNGARFTLPSIDAVAPTAVAAKHRVGLTIANILKELGYGGDCSYHHFLYPSAKETRKILTWIVSKLPKTEHEDVKEEDMKQGHASESMGRRTGDWQEGSVVGRESLRDIFSKWKREKTLYMLPHQHVEGLRGFQRLPLQTSPLELPWNRSTKSTQKLFEGFPRDSVKVTSLLEALAVEKCKTTIRLRDDELEDEGETERMDLEISQEQAGAAQRSAGDSGCLAWQETSVRSGGDGLTPPQTIIGIELPDVPISFNVSAPEPDGVCTRVSSAFESGELNSVDTSQGRQGTSADPVENNEEQLLGDTEKLVNDTKHRLAAMQKVLRRKRDELHQIEQHILETKTRGQEMQRKLARKKQLLALLPDASTKVAKLESICKRNAEKKEEAAQQMEVARQPLLKEYNELKDHVASEKARRRQLVREMKTFQTDMQTFNGIIHSKAETFQTLEKAHERQMAKHGTKEDGGGGAMTRSVYTSRIMDIIKQVHKQKQDIAKVLADIKTLQQQVEAASATKKRVAAAAEENIYSATSKSKSAKSSKADAYIECYRKFAKVRELFNELIVAVGDVSEKENAARDLQNWISQLEARESSKHLDKVLADLESVRVENVTLQNELRAHKGS</sequence>
<feature type="coiled-coil region" evidence="2">
    <location>
        <begin position="535"/>
        <end position="569"/>
    </location>
</feature>
<feature type="domain" description="CCDC22 coiled-coil" evidence="4">
    <location>
        <begin position="168"/>
        <end position="635"/>
    </location>
</feature>
<evidence type="ECO:0000259" key="4">
    <source>
        <dbReference type="Pfam" id="PF05667"/>
    </source>
</evidence>
<evidence type="ECO:0008006" key="8">
    <source>
        <dbReference type="Google" id="ProtNLM"/>
    </source>
</evidence>
<dbReference type="InterPro" id="IPR048349">
    <property type="entry name" value="CCDC22_N"/>
</dbReference>
<feature type="domain" description="CCDC22 N-terminal" evidence="5">
    <location>
        <begin position="1"/>
        <end position="119"/>
    </location>
</feature>
<comment type="similarity">
    <text evidence="1">Belongs to the CCDC22 family.</text>
</comment>
<dbReference type="Pfam" id="PF05667">
    <property type="entry name" value="CCDC22_CC"/>
    <property type="match status" value="1"/>
</dbReference>
<organism evidence="6 7">
    <name type="scientific">Hyaloperonospora brassicae</name>
    <name type="common">Brassica downy mildew</name>
    <name type="synonym">Peronospora brassicae</name>
    <dbReference type="NCBI Taxonomy" id="162125"/>
    <lineage>
        <taxon>Eukaryota</taxon>
        <taxon>Sar</taxon>
        <taxon>Stramenopiles</taxon>
        <taxon>Oomycota</taxon>
        <taxon>Peronosporomycetes</taxon>
        <taxon>Peronosporales</taxon>
        <taxon>Peronosporaceae</taxon>
        <taxon>Hyaloperonospora</taxon>
    </lineage>
</organism>
<comment type="caution">
    <text evidence="6">The sequence shown here is derived from an EMBL/GenBank/DDBJ whole genome shotgun (WGS) entry which is preliminary data.</text>
</comment>
<feature type="region of interest" description="Disordered" evidence="3">
    <location>
        <begin position="124"/>
        <end position="149"/>
    </location>
</feature>
<name>A0AAV0TBG9_HYABA</name>
<protein>
    <recommendedName>
        <fullName evidence="8">Coiled-coil domain-containing protein 22 homolog</fullName>
    </recommendedName>
</protein>
<gene>
    <name evidence="6" type="ORF">HBR001_LOCUS1614</name>
</gene>
<accession>A0AAV0TBG9</accession>
<proteinExistence type="inferred from homology"/>
<evidence type="ECO:0000256" key="3">
    <source>
        <dbReference type="SAM" id="MobiDB-lite"/>
    </source>
</evidence>
<evidence type="ECO:0000256" key="2">
    <source>
        <dbReference type="SAM" id="Coils"/>
    </source>
</evidence>
<dbReference type="AlphaFoldDB" id="A0AAV0TBG9"/>
<dbReference type="InterPro" id="IPR008530">
    <property type="entry name" value="CCDC22"/>
</dbReference>
<dbReference type="InterPro" id="IPR048348">
    <property type="entry name" value="CCDC22_CC"/>
</dbReference>
<dbReference type="PANTHER" id="PTHR15668:SF4">
    <property type="entry name" value="COILED-COIL DOMAIN-CONTAINING PROTEIN 22"/>
    <property type="match status" value="1"/>
</dbReference>
<evidence type="ECO:0000259" key="5">
    <source>
        <dbReference type="Pfam" id="PF21674"/>
    </source>
</evidence>
<dbReference type="Proteomes" id="UP001162031">
    <property type="component" value="Unassembled WGS sequence"/>
</dbReference>
<dbReference type="PANTHER" id="PTHR15668">
    <property type="entry name" value="JM1 PROTEIN"/>
    <property type="match status" value="1"/>
</dbReference>
<evidence type="ECO:0000313" key="7">
    <source>
        <dbReference type="Proteomes" id="UP001162031"/>
    </source>
</evidence>
<dbReference type="EMBL" id="CANTFL010000155">
    <property type="protein sequence ID" value="CAI5716369.1"/>
    <property type="molecule type" value="Genomic_DNA"/>
</dbReference>
<keyword evidence="7" id="KW-1185">Reference proteome</keyword>
<dbReference type="GO" id="GO:0097602">
    <property type="term" value="F:cullin family protein binding"/>
    <property type="evidence" value="ECO:0007669"/>
    <property type="project" value="TreeGrafter"/>
</dbReference>
<dbReference type="Pfam" id="PF21674">
    <property type="entry name" value="CCDC22_N"/>
    <property type="match status" value="1"/>
</dbReference>
<dbReference type="GO" id="GO:2000060">
    <property type="term" value="P:positive regulation of ubiquitin-dependent protein catabolic process"/>
    <property type="evidence" value="ECO:0007669"/>
    <property type="project" value="TreeGrafter"/>
</dbReference>
<feature type="coiled-coil region" evidence="2">
    <location>
        <begin position="361"/>
        <end position="388"/>
    </location>
</feature>
<evidence type="ECO:0000256" key="1">
    <source>
        <dbReference type="ARBA" id="ARBA00006438"/>
    </source>
</evidence>
<feature type="coiled-coil region" evidence="2">
    <location>
        <begin position="616"/>
        <end position="662"/>
    </location>
</feature>
<feature type="compositionally biased region" description="Polar residues" evidence="3">
    <location>
        <begin position="328"/>
        <end position="342"/>
    </location>
</feature>
<keyword evidence="2" id="KW-0175">Coiled coil</keyword>